<evidence type="ECO:0000313" key="2">
    <source>
        <dbReference type="Proteomes" id="UP000249518"/>
    </source>
</evidence>
<name>A0A328WM70_9FLAO</name>
<reference evidence="1 2" key="1">
    <citation type="submission" date="2018-06" db="EMBL/GenBank/DDBJ databases">
        <title>Genomic Encyclopedia of Type Strains, Phase III (KMG-III): the genomes of soil and plant-associated and newly described type strains.</title>
        <authorList>
            <person name="Whitman W."/>
        </authorList>
    </citation>
    <scope>NUCLEOTIDE SEQUENCE [LARGE SCALE GENOMIC DNA]</scope>
    <source>
        <strain evidence="1 2">CGMCC 1.12504</strain>
    </source>
</reference>
<proteinExistence type="predicted"/>
<dbReference type="RefSeq" id="WP_112086353.1">
    <property type="nucleotide sequence ID" value="NZ_QLSV01000009.1"/>
</dbReference>
<keyword evidence="2" id="KW-1185">Reference proteome</keyword>
<protein>
    <submittedName>
        <fullName evidence="1">GxxExxY protein</fullName>
    </submittedName>
</protein>
<dbReference type="OrthoDB" id="9806869at2"/>
<sequence>MNLKKFPHQELTRQIIGIYYHVYNELGYGFLEKVYHNAFAIELTTRGYKIEKHKKVSVFYKNEIVGEYIPDILVDDKLIIELKCAENLVEAHECQLINYLRATDCEVGLVLNFGKDPQFIRKIFTNDLKKNKNRF</sequence>
<dbReference type="InterPro" id="IPR026350">
    <property type="entry name" value="GxxExxY"/>
</dbReference>
<gene>
    <name evidence="1" type="ORF">B0I10_10914</name>
</gene>
<accession>A0A328WM70</accession>
<dbReference type="Proteomes" id="UP000249518">
    <property type="component" value="Unassembled WGS sequence"/>
</dbReference>
<dbReference type="NCBIfam" id="TIGR04256">
    <property type="entry name" value="GxxExxY"/>
    <property type="match status" value="1"/>
</dbReference>
<organism evidence="1 2">
    <name type="scientific">Flavobacterium lacus</name>
    <dbReference type="NCBI Taxonomy" id="1353778"/>
    <lineage>
        <taxon>Bacteria</taxon>
        <taxon>Pseudomonadati</taxon>
        <taxon>Bacteroidota</taxon>
        <taxon>Flavobacteriia</taxon>
        <taxon>Flavobacteriales</taxon>
        <taxon>Flavobacteriaceae</taxon>
        <taxon>Flavobacterium</taxon>
    </lineage>
</organism>
<dbReference type="Pfam" id="PF13366">
    <property type="entry name" value="PDDEXK_3"/>
    <property type="match status" value="1"/>
</dbReference>
<dbReference type="AlphaFoldDB" id="A0A328WM70"/>
<comment type="caution">
    <text evidence="1">The sequence shown here is derived from an EMBL/GenBank/DDBJ whole genome shotgun (WGS) entry which is preliminary data.</text>
</comment>
<dbReference type="EMBL" id="QLSV01000009">
    <property type="protein sequence ID" value="RAR47341.1"/>
    <property type="molecule type" value="Genomic_DNA"/>
</dbReference>
<evidence type="ECO:0000313" key="1">
    <source>
        <dbReference type="EMBL" id="RAR47341.1"/>
    </source>
</evidence>